<name>A0A835CSX7_APHGI</name>
<dbReference type="Proteomes" id="UP000639338">
    <property type="component" value="Unassembled WGS sequence"/>
</dbReference>
<evidence type="ECO:0000313" key="3">
    <source>
        <dbReference type="Proteomes" id="UP000639338"/>
    </source>
</evidence>
<evidence type="ECO:0008006" key="4">
    <source>
        <dbReference type="Google" id="ProtNLM"/>
    </source>
</evidence>
<reference evidence="2 3" key="1">
    <citation type="submission" date="2020-08" db="EMBL/GenBank/DDBJ databases">
        <title>Aphidius gifuensis genome sequencing and assembly.</title>
        <authorList>
            <person name="Du Z."/>
        </authorList>
    </citation>
    <scope>NUCLEOTIDE SEQUENCE [LARGE SCALE GENOMIC DNA]</scope>
    <source>
        <strain evidence="2">YNYX2018</strain>
        <tissue evidence="2">Adults</tissue>
    </source>
</reference>
<keyword evidence="3" id="KW-1185">Reference proteome</keyword>
<evidence type="ECO:0000313" key="2">
    <source>
        <dbReference type="EMBL" id="KAF7994429.1"/>
    </source>
</evidence>
<protein>
    <recommendedName>
        <fullName evidence="4">Odorant-binding protein</fullName>
    </recommendedName>
</protein>
<sequence length="107" mass="12187">MTNGKINGSNQEAFINAHVKDKDVAERINKANEACRIYANTKKLERKVANRFYDCIHEKPEILDLIYEKLCIKFPNLNGTTVIPTVDNSVTENSLNNELETDDDNDD</sequence>
<dbReference type="AlphaFoldDB" id="A0A835CSX7"/>
<comment type="caution">
    <text evidence="2">The sequence shown here is derived from an EMBL/GenBank/DDBJ whole genome shotgun (WGS) entry which is preliminary data.</text>
</comment>
<feature type="compositionally biased region" description="Low complexity" evidence="1">
    <location>
        <begin position="88"/>
        <end position="98"/>
    </location>
</feature>
<proteinExistence type="predicted"/>
<gene>
    <name evidence="2" type="ORF">HCN44_003901</name>
</gene>
<feature type="region of interest" description="Disordered" evidence="1">
    <location>
        <begin position="88"/>
        <end position="107"/>
    </location>
</feature>
<accession>A0A835CSX7</accession>
<organism evidence="2 3">
    <name type="scientific">Aphidius gifuensis</name>
    <name type="common">Parasitoid wasp</name>
    <dbReference type="NCBI Taxonomy" id="684658"/>
    <lineage>
        <taxon>Eukaryota</taxon>
        <taxon>Metazoa</taxon>
        <taxon>Ecdysozoa</taxon>
        <taxon>Arthropoda</taxon>
        <taxon>Hexapoda</taxon>
        <taxon>Insecta</taxon>
        <taxon>Pterygota</taxon>
        <taxon>Neoptera</taxon>
        <taxon>Endopterygota</taxon>
        <taxon>Hymenoptera</taxon>
        <taxon>Apocrita</taxon>
        <taxon>Ichneumonoidea</taxon>
        <taxon>Braconidae</taxon>
        <taxon>Aphidiinae</taxon>
        <taxon>Aphidius</taxon>
    </lineage>
</organism>
<dbReference type="EMBL" id="JACMRX010000002">
    <property type="protein sequence ID" value="KAF7994429.1"/>
    <property type="molecule type" value="Genomic_DNA"/>
</dbReference>
<evidence type="ECO:0000256" key="1">
    <source>
        <dbReference type="SAM" id="MobiDB-lite"/>
    </source>
</evidence>